<dbReference type="Proteomes" id="UP000184330">
    <property type="component" value="Unassembled WGS sequence"/>
</dbReference>
<dbReference type="AlphaFoldDB" id="A0A1L7XYT2"/>
<accession>A0A1L7XYT2</accession>
<name>A0A1L7XYT2_9HELO</name>
<sequence length="218" mass="24297">MTEFTALCNKGNSFSTTRPLALAATIVLPKLLLKAKTIDIIIAYVCINEAIAVGFNTRTNLGGRFLIDIAKKVELQLYENAEIIFATDSCDQYGNSSPSSLAYKTGQYAGLMSGTISRRLSGVKKPEDFYRIGWGSFINERVKKVSPHDPDLDSETLDFWGAGERHWRLAAKEQQPQHCHRALDRLEAARSDGILTRAVVESMQTLLLTQTLRVEIME</sequence>
<protein>
    <submittedName>
        <fullName evidence="1">Uncharacterized protein</fullName>
    </submittedName>
</protein>
<evidence type="ECO:0000313" key="2">
    <source>
        <dbReference type="Proteomes" id="UP000184330"/>
    </source>
</evidence>
<dbReference type="EMBL" id="FJOG01000104">
    <property type="protein sequence ID" value="CZR70178.1"/>
    <property type="molecule type" value="Genomic_DNA"/>
</dbReference>
<organism evidence="1 2">
    <name type="scientific">Phialocephala subalpina</name>
    <dbReference type="NCBI Taxonomy" id="576137"/>
    <lineage>
        <taxon>Eukaryota</taxon>
        <taxon>Fungi</taxon>
        <taxon>Dikarya</taxon>
        <taxon>Ascomycota</taxon>
        <taxon>Pezizomycotina</taxon>
        <taxon>Leotiomycetes</taxon>
        <taxon>Helotiales</taxon>
        <taxon>Mollisiaceae</taxon>
        <taxon>Phialocephala</taxon>
        <taxon>Phialocephala fortinii species complex</taxon>
    </lineage>
</organism>
<dbReference type="OrthoDB" id="3550879at2759"/>
<evidence type="ECO:0000313" key="1">
    <source>
        <dbReference type="EMBL" id="CZR70178.1"/>
    </source>
</evidence>
<keyword evidence="2" id="KW-1185">Reference proteome</keyword>
<reference evidence="1 2" key="1">
    <citation type="submission" date="2016-03" db="EMBL/GenBank/DDBJ databases">
        <authorList>
            <person name="Ploux O."/>
        </authorList>
    </citation>
    <scope>NUCLEOTIDE SEQUENCE [LARGE SCALE GENOMIC DNA]</scope>
    <source>
        <strain evidence="1 2">UAMH 11012</strain>
    </source>
</reference>
<gene>
    <name evidence="1" type="ORF">PAC_20079</name>
</gene>
<proteinExistence type="predicted"/>